<organism evidence="3 4">
    <name type="scientific">Thioflavicoccus mobilis 8321</name>
    <dbReference type="NCBI Taxonomy" id="765912"/>
    <lineage>
        <taxon>Bacteria</taxon>
        <taxon>Pseudomonadati</taxon>
        <taxon>Pseudomonadota</taxon>
        <taxon>Gammaproteobacteria</taxon>
        <taxon>Chromatiales</taxon>
        <taxon>Chromatiaceae</taxon>
        <taxon>Thioflavicoccus</taxon>
    </lineage>
</organism>
<feature type="region of interest" description="Disordered" evidence="1">
    <location>
        <begin position="1"/>
        <end position="26"/>
    </location>
</feature>
<sequence length="134" mass="14234">MARYKPGESGNPSGKPRGAVSKTTKLRRSIERDLPDILSALVAQAKEGDVQAAKLLVDRCLPALRPVDAPTPVQLGDTLTEHGQSVMAALSTGQLGVSQAASLLAALSALAKIIETDELTRRVEQLEKARTDEH</sequence>
<evidence type="ECO:0000259" key="2">
    <source>
        <dbReference type="Pfam" id="PF18932"/>
    </source>
</evidence>
<dbReference type="Proteomes" id="UP000010816">
    <property type="component" value="Chromosome"/>
</dbReference>
<reference evidence="3 4" key="1">
    <citation type="submission" date="2011-09" db="EMBL/GenBank/DDBJ databases">
        <title>Complete sequence of chromosome of Thioflavicoccus mobilis 8321.</title>
        <authorList>
            <consortium name="US DOE Joint Genome Institute"/>
            <person name="Lucas S."/>
            <person name="Han J."/>
            <person name="Lapidus A."/>
            <person name="Cheng J.-F."/>
            <person name="Goodwin L."/>
            <person name="Pitluck S."/>
            <person name="Peters L."/>
            <person name="Ovchinnikova G."/>
            <person name="Lu M."/>
            <person name="Detter J.C."/>
            <person name="Han C."/>
            <person name="Tapia R."/>
            <person name="Land M."/>
            <person name="Hauser L."/>
            <person name="Kyrpides N."/>
            <person name="Ivanova N."/>
            <person name="Pagani I."/>
            <person name="Vogl K."/>
            <person name="Liu Z."/>
            <person name="Imhoff J."/>
            <person name="Thiel V."/>
            <person name="Frigaard N.-U."/>
            <person name="Bryant D."/>
            <person name="Woyke T."/>
        </authorList>
    </citation>
    <scope>NUCLEOTIDE SEQUENCE [LARGE SCALE GENOMIC DNA]</scope>
    <source>
        <strain evidence="3 4">8321</strain>
    </source>
</reference>
<dbReference type="AlphaFoldDB" id="L0GYU5"/>
<dbReference type="STRING" id="765912.Thimo_1773"/>
<dbReference type="HOGENOM" id="CLU_137974_0_1_6"/>
<gene>
    <name evidence="3" type="ORF">Thimo_1773</name>
</gene>
<evidence type="ECO:0000256" key="1">
    <source>
        <dbReference type="SAM" id="MobiDB-lite"/>
    </source>
</evidence>
<dbReference type="KEGG" id="tmb:Thimo_1773"/>
<dbReference type="eggNOG" id="ENOG503307M">
    <property type="taxonomic scope" value="Bacteria"/>
</dbReference>
<name>L0GYU5_9GAMM</name>
<dbReference type="EMBL" id="CP003051">
    <property type="protein sequence ID" value="AGA90545.1"/>
    <property type="molecule type" value="Genomic_DNA"/>
</dbReference>
<dbReference type="PATRIC" id="fig|765912.4.peg.1734"/>
<keyword evidence="4" id="KW-1185">Reference proteome</keyword>
<proteinExistence type="predicted"/>
<dbReference type="Pfam" id="PF18932">
    <property type="entry name" value="DUF5681"/>
    <property type="match status" value="1"/>
</dbReference>
<dbReference type="OrthoDB" id="4774002at2"/>
<dbReference type="InterPro" id="IPR043736">
    <property type="entry name" value="DUF5681"/>
</dbReference>
<feature type="domain" description="DUF5681" evidence="2">
    <location>
        <begin position="3"/>
        <end position="60"/>
    </location>
</feature>
<dbReference type="RefSeq" id="WP_015280686.1">
    <property type="nucleotide sequence ID" value="NC_019940.1"/>
</dbReference>
<evidence type="ECO:0000313" key="3">
    <source>
        <dbReference type="EMBL" id="AGA90545.1"/>
    </source>
</evidence>
<accession>L0GYU5</accession>
<evidence type="ECO:0000313" key="4">
    <source>
        <dbReference type="Proteomes" id="UP000010816"/>
    </source>
</evidence>
<protein>
    <recommendedName>
        <fullName evidence="2">DUF5681 domain-containing protein</fullName>
    </recommendedName>
</protein>